<name>A0ABZ2L4Q7_9BACT</name>
<dbReference type="SUPFAM" id="SSF48452">
    <property type="entry name" value="TPR-like"/>
    <property type="match status" value="1"/>
</dbReference>
<keyword evidence="1" id="KW-0472">Membrane</keyword>
<feature type="transmembrane region" description="Helical" evidence="1">
    <location>
        <begin position="273"/>
        <end position="305"/>
    </location>
</feature>
<protein>
    <submittedName>
        <fullName evidence="2">Tetratricopeptide repeat protein</fullName>
    </submittedName>
</protein>
<keyword evidence="1" id="KW-0812">Transmembrane</keyword>
<dbReference type="Proteomes" id="UP001374803">
    <property type="component" value="Chromosome"/>
</dbReference>
<evidence type="ECO:0000256" key="1">
    <source>
        <dbReference type="SAM" id="Phobius"/>
    </source>
</evidence>
<feature type="transmembrane region" description="Helical" evidence="1">
    <location>
        <begin position="227"/>
        <end position="252"/>
    </location>
</feature>
<reference evidence="2" key="1">
    <citation type="submission" date="2021-12" db="EMBL/GenBank/DDBJ databases">
        <title>Discovery of the Pendulisporaceae a myxobacterial family with distinct sporulation behavior and unique specialized metabolism.</title>
        <authorList>
            <person name="Garcia R."/>
            <person name="Popoff A."/>
            <person name="Bader C.D."/>
            <person name="Loehr J."/>
            <person name="Walesch S."/>
            <person name="Walt C."/>
            <person name="Boldt J."/>
            <person name="Bunk B."/>
            <person name="Haeckl F.J.F.P.J."/>
            <person name="Gunesch A.P."/>
            <person name="Birkelbach J."/>
            <person name="Nuebel U."/>
            <person name="Pietschmann T."/>
            <person name="Bach T."/>
            <person name="Mueller R."/>
        </authorList>
    </citation>
    <scope>NUCLEOTIDE SEQUENCE</scope>
    <source>
        <strain evidence="2">MSr11367</strain>
    </source>
</reference>
<keyword evidence="3" id="KW-1185">Reference proteome</keyword>
<keyword evidence="1" id="KW-1133">Transmembrane helix</keyword>
<evidence type="ECO:0000313" key="3">
    <source>
        <dbReference type="Proteomes" id="UP001374803"/>
    </source>
</evidence>
<dbReference type="Pfam" id="PF14559">
    <property type="entry name" value="TPR_19"/>
    <property type="match status" value="1"/>
</dbReference>
<gene>
    <name evidence="2" type="ORF">LVJ94_51540</name>
</gene>
<organism evidence="2 3">
    <name type="scientific">Pendulispora rubella</name>
    <dbReference type="NCBI Taxonomy" id="2741070"/>
    <lineage>
        <taxon>Bacteria</taxon>
        <taxon>Pseudomonadati</taxon>
        <taxon>Myxococcota</taxon>
        <taxon>Myxococcia</taxon>
        <taxon>Myxococcales</taxon>
        <taxon>Sorangiineae</taxon>
        <taxon>Pendulisporaceae</taxon>
        <taxon>Pendulispora</taxon>
    </lineage>
</organism>
<sequence length="516" mass="56504">MIVSFSLIALPSAQASETIERKVLDDLRAENADAAAVYQQAVAALDHADTDGARALFRRVTELAPKSDHAYRRLCRLELVFQFWYAEAVPDCRRALALRDAPENHLMLARALVAPENPPPEGLQEALEHATQALAAKPEDPHALNAMVRVQLARKDVERAKAYVGHLEEVAPHDPQTHGLLARVRVLDGDTSGASEALEQAKEDGLPDIEVSSIRRAIEGASPAWPWLVRFACLVGGWLAGFAALFLVGWISSQVILRVATKMPSSLLRGYHAVIWLSSVYFYVSLPILLGICGSAGVLVYVLIGADSWELLLTIGSVMFFTLLAMGRAMLVMAFPPRAEDPGEGLDFATEPKLYALLEEVAHRMGARPVERVFLTDGTTLAILDRGTGWFGHGGQRCLVLGTAVLEGMTVRTFKVLLAREFGRFKTDDATGGFALTMRRSLVTMMEAMIRRGVDRWYSPAWLFLRGFDRVFTSISLGAQHLQEVIAEREAALAYGSASLEPALGDENEVRSLFVG</sequence>
<proteinExistence type="predicted"/>
<dbReference type="Gene3D" id="1.25.40.10">
    <property type="entry name" value="Tetratricopeptide repeat domain"/>
    <property type="match status" value="1"/>
</dbReference>
<accession>A0ABZ2L4Q7</accession>
<dbReference type="EMBL" id="CP089983">
    <property type="protein sequence ID" value="WXB05320.1"/>
    <property type="molecule type" value="Genomic_DNA"/>
</dbReference>
<dbReference type="RefSeq" id="WP_394834964.1">
    <property type="nucleotide sequence ID" value="NZ_CP089929.1"/>
</dbReference>
<evidence type="ECO:0000313" key="2">
    <source>
        <dbReference type="EMBL" id="WXB05320.1"/>
    </source>
</evidence>
<feature type="transmembrane region" description="Helical" evidence="1">
    <location>
        <begin position="311"/>
        <end position="331"/>
    </location>
</feature>
<dbReference type="InterPro" id="IPR011990">
    <property type="entry name" value="TPR-like_helical_dom_sf"/>
</dbReference>